<gene>
    <name evidence="2" type="ORF">DET52_10463</name>
</gene>
<sequence length="99" mass="11105">MQYLQGSSSIHPAKDLLFETISFSINDSEKIALIGNNRVGKATLLQRIAGKRQASEGPLKAETKPYHIPQIFGQFNHLTISQALEIDRKPHTRTIHNNL</sequence>
<dbReference type="OrthoDB" id="1521973at2"/>
<dbReference type="GO" id="GO:0005524">
    <property type="term" value="F:ATP binding"/>
    <property type="evidence" value="ECO:0007669"/>
    <property type="project" value="InterPro"/>
</dbReference>
<accession>A0A4R6H4E1</accession>
<feature type="domain" description="ABC transporter" evidence="1">
    <location>
        <begin position="19"/>
        <end position="68"/>
    </location>
</feature>
<dbReference type="SUPFAM" id="SSF52540">
    <property type="entry name" value="P-loop containing nucleoside triphosphate hydrolases"/>
    <property type="match status" value="1"/>
</dbReference>
<organism evidence="2 3">
    <name type="scientific">Sunxiuqinia elliptica</name>
    <dbReference type="NCBI Taxonomy" id="655355"/>
    <lineage>
        <taxon>Bacteria</taxon>
        <taxon>Pseudomonadati</taxon>
        <taxon>Bacteroidota</taxon>
        <taxon>Bacteroidia</taxon>
        <taxon>Marinilabiliales</taxon>
        <taxon>Prolixibacteraceae</taxon>
        <taxon>Sunxiuqinia</taxon>
    </lineage>
</organism>
<reference evidence="2 3" key="1">
    <citation type="submission" date="2019-03" db="EMBL/GenBank/DDBJ databases">
        <title>Freshwater and sediment microbial communities from various areas in North America, analyzing microbe dynamics in response to fracking.</title>
        <authorList>
            <person name="Lamendella R."/>
        </authorList>
    </citation>
    <scope>NUCLEOTIDE SEQUENCE [LARGE SCALE GENOMIC DNA]</scope>
    <source>
        <strain evidence="2 3">114D</strain>
    </source>
</reference>
<comment type="caution">
    <text evidence="2">The sequence shown here is derived from an EMBL/GenBank/DDBJ whole genome shotgun (WGS) entry which is preliminary data.</text>
</comment>
<dbReference type="AlphaFoldDB" id="A0A4R6H4E1"/>
<evidence type="ECO:0000313" key="2">
    <source>
        <dbReference type="EMBL" id="TDO02598.1"/>
    </source>
</evidence>
<name>A0A4R6H4E1_9BACT</name>
<dbReference type="InterPro" id="IPR003439">
    <property type="entry name" value="ABC_transporter-like_ATP-bd"/>
</dbReference>
<dbReference type="RefSeq" id="WP_133464858.1">
    <property type="nucleotide sequence ID" value="NZ_SNWI01000004.1"/>
</dbReference>
<protein>
    <submittedName>
        <fullName evidence="2">ABC transporter family protein</fullName>
    </submittedName>
</protein>
<proteinExistence type="predicted"/>
<dbReference type="Gene3D" id="3.40.50.300">
    <property type="entry name" value="P-loop containing nucleotide triphosphate hydrolases"/>
    <property type="match status" value="1"/>
</dbReference>
<dbReference type="EMBL" id="SNWI01000004">
    <property type="protein sequence ID" value="TDO02598.1"/>
    <property type="molecule type" value="Genomic_DNA"/>
</dbReference>
<dbReference type="Proteomes" id="UP000294848">
    <property type="component" value="Unassembled WGS sequence"/>
</dbReference>
<dbReference type="Pfam" id="PF00005">
    <property type="entry name" value="ABC_tran"/>
    <property type="match status" value="1"/>
</dbReference>
<dbReference type="InterPro" id="IPR027417">
    <property type="entry name" value="P-loop_NTPase"/>
</dbReference>
<evidence type="ECO:0000313" key="3">
    <source>
        <dbReference type="Proteomes" id="UP000294848"/>
    </source>
</evidence>
<dbReference type="GO" id="GO:0016887">
    <property type="term" value="F:ATP hydrolysis activity"/>
    <property type="evidence" value="ECO:0007669"/>
    <property type="project" value="InterPro"/>
</dbReference>
<evidence type="ECO:0000259" key="1">
    <source>
        <dbReference type="Pfam" id="PF00005"/>
    </source>
</evidence>